<dbReference type="EMBL" id="CAUWAG010000020">
    <property type="protein sequence ID" value="CAJ2514109.1"/>
    <property type="molecule type" value="Genomic_DNA"/>
</dbReference>
<organism evidence="2 3">
    <name type="scientific">Anthostomella pinea</name>
    <dbReference type="NCBI Taxonomy" id="933095"/>
    <lineage>
        <taxon>Eukaryota</taxon>
        <taxon>Fungi</taxon>
        <taxon>Dikarya</taxon>
        <taxon>Ascomycota</taxon>
        <taxon>Pezizomycotina</taxon>
        <taxon>Sordariomycetes</taxon>
        <taxon>Xylariomycetidae</taxon>
        <taxon>Xylariales</taxon>
        <taxon>Xylariaceae</taxon>
        <taxon>Anthostomella</taxon>
    </lineage>
</organism>
<evidence type="ECO:0000313" key="3">
    <source>
        <dbReference type="Proteomes" id="UP001295740"/>
    </source>
</evidence>
<reference evidence="2" key="1">
    <citation type="submission" date="2023-10" db="EMBL/GenBank/DDBJ databases">
        <authorList>
            <person name="Hackl T."/>
        </authorList>
    </citation>
    <scope>NUCLEOTIDE SEQUENCE</scope>
</reference>
<evidence type="ECO:0000313" key="2">
    <source>
        <dbReference type="EMBL" id="CAJ2514109.1"/>
    </source>
</evidence>
<proteinExistence type="predicted"/>
<dbReference type="InterPro" id="IPR036908">
    <property type="entry name" value="RlpA-like_sf"/>
</dbReference>
<name>A0AAI8VZS9_9PEZI</name>
<accession>A0AAI8VZS9</accession>
<dbReference type="Gene3D" id="2.40.40.10">
    <property type="entry name" value="RlpA-like domain"/>
    <property type="match status" value="1"/>
</dbReference>
<dbReference type="PANTHER" id="PTHR31836">
    <property type="match status" value="1"/>
</dbReference>
<dbReference type="InterPro" id="IPR051477">
    <property type="entry name" value="Expansin_CellWall"/>
</dbReference>
<comment type="caution">
    <text evidence="2">The sequence shown here is derived from an EMBL/GenBank/DDBJ whole genome shotgun (WGS) entry which is preliminary data.</text>
</comment>
<dbReference type="Proteomes" id="UP001295740">
    <property type="component" value="Unassembled WGS sequence"/>
</dbReference>
<protein>
    <submittedName>
        <fullName evidence="2">Uu.00g022280.m01.CDS01</fullName>
    </submittedName>
</protein>
<dbReference type="AlphaFoldDB" id="A0AAI8VZS9"/>
<evidence type="ECO:0000256" key="1">
    <source>
        <dbReference type="ARBA" id="ARBA00022729"/>
    </source>
</evidence>
<sequence length="112" mass="11431">MVFFTNAITGALIGGAGLVNAYSGDMTFFTPGLGACGQTNGAGDFIVALSQAQYNGNCGRSIKVTYQGKTAVAKVVDLCPGCGSGSIDASPAVFNSLAYPDLGRVHVDWVFV</sequence>
<gene>
    <name evidence="2" type="ORF">KHLLAP_LOCUS14577</name>
</gene>
<keyword evidence="1" id="KW-0732">Signal</keyword>
<dbReference type="PANTHER" id="PTHR31836:SF28">
    <property type="entry name" value="SRCR DOMAIN-CONTAINING PROTEIN-RELATED"/>
    <property type="match status" value="1"/>
</dbReference>
<dbReference type="CDD" id="cd22191">
    <property type="entry name" value="DPBB_RlpA_EXP_N-like"/>
    <property type="match status" value="1"/>
</dbReference>
<dbReference type="SUPFAM" id="SSF50685">
    <property type="entry name" value="Barwin-like endoglucanases"/>
    <property type="match status" value="1"/>
</dbReference>
<keyword evidence="3" id="KW-1185">Reference proteome</keyword>